<dbReference type="SUPFAM" id="SSF48726">
    <property type="entry name" value="Immunoglobulin"/>
    <property type="match status" value="1"/>
</dbReference>
<evidence type="ECO:0000313" key="4">
    <source>
        <dbReference type="Proteomes" id="UP000826234"/>
    </source>
</evidence>
<evidence type="ECO:0000256" key="1">
    <source>
        <dbReference type="SAM" id="MobiDB-lite"/>
    </source>
</evidence>
<proteinExistence type="predicted"/>
<accession>A0ABQ7SKS1</accession>
<name>A0ABQ7SKS1_PHRPL</name>
<dbReference type="Proteomes" id="UP000826234">
    <property type="component" value="Unassembled WGS sequence"/>
</dbReference>
<sequence>MLLMKPQIWHRVTEIGENSEKLTDLQSDKQHNNSRELNESLEASNDTWHSLKLRNTTSYSSGTYKCLLRTPIRKLNRSSTVTLKVIDCPKESQDTKHKKYKTELMLLCSLGLFYLLLIFFACTCLKEKESTNYYKSRVKHIDNGLYHIGAWQRISASKVLPS</sequence>
<keyword evidence="2" id="KW-0812">Transmembrane</keyword>
<evidence type="ECO:0000313" key="3">
    <source>
        <dbReference type="EMBL" id="KAH0617901.1"/>
    </source>
</evidence>
<reference evidence="3 4" key="1">
    <citation type="journal article" date="2022" name="Gigascience">
        <title>A chromosome-level genome assembly and annotation of the desert horned lizard, Phrynosoma platyrhinos, provides insight into chromosomal rearrangements among reptiles.</title>
        <authorList>
            <person name="Koochekian N."/>
            <person name="Ascanio A."/>
            <person name="Farleigh K."/>
            <person name="Card D.C."/>
            <person name="Schield D.R."/>
            <person name="Castoe T.A."/>
            <person name="Jezkova T."/>
        </authorList>
    </citation>
    <scope>NUCLEOTIDE SEQUENCE [LARGE SCALE GENOMIC DNA]</scope>
    <source>
        <strain evidence="3">NK-2021</strain>
    </source>
</reference>
<organism evidence="3 4">
    <name type="scientific">Phrynosoma platyrhinos</name>
    <name type="common">Desert horned lizard</name>
    <dbReference type="NCBI Taxonomy" id="52577"/>
    <lineage>
        <taxon>Eukaryota</taxon>
        <taxon>Metazoa</taxon>
        <taxon>Chordata</taxon>
        <taxon>Craniata</taxon>
        <taxon>Vertebrata</taxon>
        <taxon>Euteleostomi</taxon>
        <taxon>Lepidosauria</taxon>
        <taxon>Squamata</taxon>
        <taxon>Bifurcata</taxon>
        <taxon>Unidentata</taxon>
        <taxon>Episquamata</taxon>
        <taxon>Toxicofera</taxon>
        <taxon>Iguania</taxon>
        <taxon>Phrynosomatidae</taxon>
        <taxon>Phrynosomatinae</taxon>
        <taxon>Phrynosoma</taxon>
    </lineage>
</organism>
<keyword evidence="2" id="KW-0472">Membrane</keyword>
<evidence type="ECO:0008006" key="5">
    <source>
        <dbReference type="Google" id="ProtNLM"/>
    </source>
</evidence>
<dbReference type="InterPro" id="IPR013783">
    <property type="entry name" value="Ig-like_fold"/>
</dbReference>
<dbReference type="EMBL" id="JAIPUX010005289">
    <property type="protein sequence ID" value="KAH0617901.1"/>
    <property type="molecule type" value="Genomic_DNA"/>
</dbReference>
<evidence type="ECO:0000256" key="2">
    <source>
        <dbReference type="SAM" id="Phobius"/>
    </source>
</evidence>
<dbReference type="InterPro" id="IPR036179">
    <property type="entry name" value="Ig-like_dom_sf"/>
</dbReference>
<protein>
    <recommendedName>
        <fullName evidence="5">CD83 antigen</fullName>
    </recommendedName>
</protein>
<keyword evidence="4" id="KW-1185">Reference proteome</keyword>
<gene>
    <name evidence="3" type="ORF">JD844_016624</name>
</gene>
<keyword evidence="2" id="KW-1133">Transmembrane helix</keyword>
<feature type="region of interest" description="Disordered" evidence="1">
    <location>
        <begin position="20"/>
        <end position="41"/>
    </location>
</feature>
<dbReference type="PANTHER" id="PTHR15193:SF1">
    <property type="entry name" value="CD83 ANTIGEN"/>
    <property type="match status" value="1"/>
</dbReference>
<dbReference type="Gene3D" id="2.60.40.10">
    <property type="entry name" value="Immunoglobulins"/>
    <property type="match status" value="1"/>
</dbReference>
<feature type="compositionally biased region" description="Basic and acidic residues" evidence="1">
    <location>
        <begin position="20"/>
        <end position="38"/>
    </location>
</feature>
<dbReference type="PANTHER" id="PTHR15193">
    <property type="entry name" value="CD83 ANTIGEN"/>
    <property type="match status" value="1"/>
</dbReference>
<comment type="caution">
    <text evidence="3">The sequence shown here is derived from an EMBL/GenBank/DDBJ whole genome shotgun (WGS) entry which is preliminary data.</text>
</comment>
<feature type="transmembrane region" description="Helical" evidence="2">
    <location>
        <begin position="104"/>
        <end position="121"/>
    </location>
</feature>